<dbReference type="EMBL" id="CYRX01000010">
    <property type="protein sequence ID" value="CUH59436.1"/>
    <property type="molecule type" value="Genomic_DNA"/>
</dbReference>
<sequence>MTAIDWDDAYANMPYVPGAEALPAQWAAEAEAFRASGVAIETLRYGAAPRCELDILRPTHPPEGLMVFVHGGYWMKFDRSYWTHLAKGALERGWAVAIPSYTLAPEARVGQMTAEIGAAIVCATEAVSGPIRLAGHSAGGHLVSRMVCADSALPQEVQDRIEHTVSISGLHDLRPLRWTKLNASLNLDMDEATAESAALCMPRSGASVTAWVGGDERPEFIRQAEALHTMWSGLEAQTTCVVEPGHNHFSVIEALTDPKSALLNEILAA</sequence>
<gene>
    <name evidence="3" type="ORF">THS5294_00722</name>
</gene>
<accession>A0A0P1EXB5</accession>
<feature type="domain" description="Alpha/beta hydrolase fold-3" evidence="2">
    <location>
        <begin position="66"/>
        <end position="175"/>
    </location>
</feature>
<dbReference type="InterPro" id="IPR013094">
    <property type="entry name" value="AB_hydrolase_3"/>
</dbReference>
<dbReference type="InterPro" id="IPR050300">
    <property type="entry name" value="GDXG_lipolytic_enzyme"/>
</dbReference>
<evidence type="ECO:0000259" key="2">
    <source>
        <dbReference type="Pfam" id="PF07859"/>
    </source>
</evidence>
<protein>
    <submittedName>
        <fullName evidence="3">Alpha/beta hydrolase family protein</fullName>
    </submittedName>
</protein>
<dbReference type="STRING" id="266809.PM03_03940"/>
<dbReference type="Proteomes" id="UP000051298">
    <property type="component" value="Unassembled WGS sequence"/>
</dbReference>
<dbReference type="Pfam" id="PF07859">
    <property type="entry name" value="Abhydrolase_3"/>
    <property type="match status" value="1"/>
</dbReference>
<proteinExistence type="predicted"/>
<evidence type="ECO:0000256" key="1">
    <source>
        <dbReference type="ARBA" id="ARBA00022801"/>
    </source>
</evidence>
<name>A0A0P1EXB5_9RHOB</name>
<dbReference type="eggNOG" id="COG0657">
    <property type="taxonomic scope" value="Bacteria"/>
</dbReference>
<dbReference type="InterPro" id="IPR029058">
    <property type="entry name" value="AB_hydrolase_fold"/>
</dbReference>
<reference evidence="3 4" key="1">
    <citation type="submission" date="2015-09" db="EMBL/GenBank/DDBJ databases">
        <authorList>
            <consortium name="Swine Surveillance"/>
        </authorList>
    </citation>
    <scope>NUCLEOTIDE SEQUENCE [LARGE SCALE GENOMIC DNA]</scope>
    <source>
        <strain evidence="3 4">CECT 5294</strain>
    </source>
</reference>
<dbReference type="PANTHER" id="PTHR48081:SF33">
    <property type="entry name" value="KYNURENINE FORMAMIDASE"/>
    <property type="match status" value="1"/>
</dbReference>
<dbReference type="RefSeq" id="WP_058122645.1">
    <property type="nucleotide sequence ID" value="NZ_CYRX01000010.1"/>
</dbReference>
<dbReference type="PANTHER" id="PTHR48081">
    <property type="entry name" value="AB HYDROLASE SUPERFAMILY PROTEIN C4A8.06C"/>
    <property type="match status" value="1"/>
</dbReference>
<dbReference type="GO" id="GO:0016787">
    <property type="term" value="F:hydrolase activity"/>
    <property type="evidence" value="ECO:0007669"/>
    <property type="project" value="UniProtKB-KW"/>
</dbReference>
<organism evidence="3 4">
    <name type="scientific">Thalassobacter stenotrophicus</name>
    <dbReference type="NCBI Taxonomy" id="266809"/>
    <lineage>
        <taxon>Bacteria</taxon>
        <taxon>Pseudomonadati</taxon>
        <taxon>Pseudomonadota</taxon>
        <taxon>Alphaproteobacteria</taxon>
        <taxon>Rhodobacterales</taxon>
        <taxon>Roseobacteraceae</taxon>
        <taxon>Thalassobacter</taxon>
    </lineage>
</organism>
<dbReference type="Gene3D" id="3.40.50.1820">
    <property type="entry name" value="alpha/beta hydrolase"/>
    <property type="match status" value="1"/>
</dbReference>
<dbReference type="SUPFAM" id="SSF53474">
    <property type="entry name" value="alpha/beta-Hydrolases"/>
    <property type="match status" value="1"/>
</dbReference>
<keyword evidence="1 3" id="KW-0378">Hydrolase</keyword>
<evidence type="ECO:0000313" key="3">
    <source>
        <dbReference type="EMBL" id="CUH59436.1"/>
    </source>
</evidence>
<dbReference type="AlphaFoldDB" id="A0A0P1EXB5"/>
<evidence type="ECO:0000313" key="4">
    <source>
        <dbReference type="Proteomes" id="UP000051298"/>
    </source>
</evidence>